<name>A0ABZ1DWZ7_9RHOB</name>
<keyword evidence="1" id="KW-0808">Transferase</keyword>
<gene>
    <name evidence="4" type="ORF">RPE78_11510</name>
</gene>
<dbReference type="Pfam" id="PF12802">
    <property type="entry name" value="MarR_2"/>
    <property type="match status" value="1"/>
</dbReference>
<evidence type="ECO:0000256" key="1">
    <source>
        <dbReference type="ARBA" id="ARBA00022679"/>
    </source>
</evidence>
<dbReference type="SUPFAM" id="SSF46785">
    <property type="entry name" value="Winged helix' DNA-binding domain"/>
    <property type="match status" value="1"/>
</dbReference>
<evidence type="ECO:0000259" key="3">
    <source>
        <dbReference type="PROSITE" id="PS51186"/>
    </source>
</evidence>
<dbReference type="PANTHER" id="PTHR43877">
    <property type="entry name" value="AMINOALKYLPHOSPHONATE N-ACETYLTRANSFERASE-RELATED-RELATED"/>
    <property type="match status" value="1"/>
</dbReference>
<evidence type="ECO:0000313" key="4">
    <source>
        <dbReference type="EMBL" id="WRY33302.1"/>
    </source>
</evidence>
<feature type="domain" description="N-acetyltransferase" evidence="3">
    <location>
        <begin position="144"/>
        <end position="293"/>
    </location>
</feature>
<dbReference type="InterPro" id="IPR036390">
    <property type="entry name" value="WH_DNA-bd_sf"/>
</dbReference>
<dbReference type="SUPFAM" id="SSF55729">
    <property type="entry name" value="Acyl-CoA N-acyltransferases (Nat)"/>
    <property type="match status" value="1"/>
</dbReference>
<dbReference type="InterPro" id="IPR050832">
    <property type="entry name" value="Bact_Acetyltransf"/>
</dbReference>
<dbReference type="Gene3D" id="1.10.10.10">
    <property type="entry name" value="Winged helix-like DNA-binding domain superfamily/Winged helix DNA-binding domain"/>
    <property type="match status" value="1"/>
</dbReference>
<dbReference type="RefSeq" id="WP_406720624.1">
    <property type="nucleotide sequence ID" value="NZ_CP135443.1"/>
</dbReference>
<dbReference type="Pfam" id="PF00583">
    <property type="entry name" value="Acetyltransf_1"/>
    <property type="match status" value="1"/>
</dbReference>
<dbReference type="InterPro" id="IPR036388">
    <property type="entry name" value="WH-like_DNA-bd_sf"/>
</dbReference>
<evidence type="ECO:0000256" key="2">
    <source>
        <dbReference type="ARBA" id="ARBA00023315"/>
    </source>
</evidence>
<organism evidence="4 5">
    <name type="scientific">Thioclava litoralis</name>
    <dbReference type="NCBI Taxonomy" id="3076557"/>
    <lineage>
        <taxon>Bacteria</taxon>
        <taxon>Pseudomonadati</taxon>
        <taxon>Pseudomonadota</taxon>
        <taxon>Alphaproteobacteria</taxon>
        <taxon>Rhodobacterales</taxon>
        <taxon>Paracoccaceae</taxon>
        <taxon>Thioclava</taxon>
    </lineage>
</organism>
<reference evidence="4 5" key="1">
    <citation type="submission" date="2023-09" db="EMBL/GenBank/DDBJ databases">
        <title>Thioclava shenzhenensis sp. nov., a multidrug resistant bacteria-antagonizing species isolated from coastal seawater.</title>
        <authorList>
            <person name="Long M."/>
        </authorList>
    </citation>
    <scope>NUCLEOTIDE SEQUENCE [LARGE SCALE GENOMIC DNA]</scope>
    <source>
        <strain evidence="4 5">FTW29</strain>
    </source>
</reference>
<sequence length="293" mass="33073">MAREAEPAVKRLRRFNRVVTLELGALDQSFLGRGRPLLEARVLHAVGSGVSDVGDLRERLNLDSGLMSRLLRKLEAEELIVLSPDPKDGRRKRILRTRKGEREFDAYEALSDQAAQTVLNRVKDKEEFLKAVDLVASVIGRERIEIVEVDPDDARAIACVNAYVAELSRRFGEDFDRARSGEPEADAMRPPRGTFLLALSEGLAMGCVAVKDMGERAEIKRLWVDPSARGMRLAHRLMREAETRAYDLGHRELVLDTSARLPEARAFYLKTGWGEIARYNDNPYADHFFGKEL</sequence>
<dbReference type="PROSITE" id="PS51186">
    <property type="entry name" value="GNAT"/>
    <property type="match status" value="1"/>
</dbReference>
<dbReference type="PANTHER" id="PTHR43877:SF2">
    <property type="entry name" value="AMINOALKYLPHOSPHONATE N-ACETYLTRANSFERASE-RELATED"/>
    <property type="match status" value="1"/>
</dbReference>
<keyword evidence="5" id="KW-1185">Reference proteome</keyword>
<dbReference type="CDD" id="cd04301">
    <property type="entry name" value="NAT_SF"/>
    <property type="match status" value="1"/>
</dbReference>
<dbReference type="Gene3D" id="3.40.630.30">
    <property type="match status" value="1"/>
</dbReference>
<protein>
    <submittedName>
        <fullName evidence="4">Bifunctional helix-turn-helix transcriptional regulator/GNAT family N-acetyltransferase</fullName>
    </submittedName>
</protein>
<dbReference type="InterPro" id="IPR000835">
    <property type="entry name" value="HTH_MarR-typ"/>
</dbReference>
<evidence type="ECO:0000313" key="5">
    <source>
        <dbReference type="Proteomes" id="UP001623290"/>
    </source>
</evidence>
<proteinExistence type="predicted"/>
<dbReference type="Proteomes" id="UP001623290">
    <property type="component" value="Chromosome"/>
</dbReference>
<dbReference type="EMBL" id="CP135443">
    <property type="protein sequence ID" value="WRY33302.1"/>
    <property type="molecule type" value="Genomic_DNA"/>
</dbReference>
<dbReference type="InterPro" id="IPR016181">
    <property type="entry name" value="Acyl_CoA_acyltransferase"/>
</dbReference>
<keyword evidence="2" id="KW-0012">Acyltransferase</keyword>
<accession>A0ABZ1DWZ7</accession>
<dbReference type="InterPro" id="IPR000182">
    <property type="entry name" value="GNAT_dom"/>
</dbReference>